<dbReference type="EMBL" id="JASZYV010000009">
    <property type="protein sequence ID" value="MDM0047379.1"/>
    <property type="molecule type" value="Genomic_DNA"/>
</dbReference>
<dbReference type="SUPFAM" id="SSF55904">
    <property type="entry name" value="Ornithine decarboxylase C-terminal domain"/>
    <property type="match status" value="1"/>
</dbReference>
<dbReference type="Pfam" id="PF03711">
    <property type="entry name" value="OKR_DC_1_C"/>
    <property type="match status" value="1"/>
</dbReference>
<protein>
    <recommendedName>
        <fullName evidence="1">Orn/Lys/Arg decarboxylase C-terminal domain-containing protein</fullName>
    </recommendedName>
</protein>
<evidence type="ECO:0000313" key="3">
    <source>
        <dbReference type="Proteomes" id="UP001174908"/>
    </source>
</evidence>
<organism evidence="2 3">
    <name type="scientific">Variovorax dokdonensis</name>
    <dbReference type="NCBI Taxonomy" id="344883"/>
    <lineage>
        <taxon>Bacteria</taxon>
        <taxon>Pseudomonadati</taxon>
        <taxon>Pseudomonadota</taxon>
        <taxon>Betaproteobacteria</taxon>
        <taxon>Burkholderiales</taxon>
        <taxon>Comamonadaceae</taxon>
        <taxon>Variovorax</taxon>
    </lineage>
</organism>
<feature type="non-terminal residue" evidence="2">
    <location>
        <position position="1"/>
    </location>
</feature>
<dbReference type="Proteomes" id="UP001174908">
    <property type="component" value="Unassembled WGS sequence"/>
</dbReference>
<evidence type="ECO:0000259" key="1">
    <source>
        <dbReference type="Pfam" id="PF03711"/>
    </source>
</evidence>
<dbReference type="Gene3D" id="3.90.105.10">
    <property type="entry name" value="Molybdopterin biosynthesis moea protein, domain 2"/>
    <property type="match status" value="1"/>
</dbReference>
<comment type="caution">
    <text evidence="2">The sequence shown here is derived from an EMBL/GenBank/DDBJ whole genome shotgun (WGS) entry which is preliminary data.</text>
</comment>
<keyword evidence="3" id="KW-1185">Reference proteome</keyword>
<sequence>HDKAIDSRLKNGPPLVAATFVIPYPPGFPIMVPGQVIASDTIEFMRKLDVKEIHGYDSALGLKLLKPSVLAKRK</sequence>
<accession>A0ABT7NHG1</accession>
<gene>
    <name evidence="2" type="ORF">QTH91_23005</name>
</gene>
<proteinExistence type="predicted"/>
<name>A0ABT7NHG1_9BURK</name>
<dbReference type="InterPro" id="IPR008286">
    <property type="entry name" value="Prn/Lys/Arg_de-COase_C"/>
</dbReference>
<dbReference type="RefSeq" id="WP_286662503.1">
    <property type="nucleotide sequence ID" value="NZ_JASZYV010000009.1"/>
</dbReference>
<dbReference type="InterPro" id="IPR036633">
    <property type="entry name" value="Prn/Lys/Arg_de-COase_C_sf"/>
</dbReference>
<reference evidence="2" key="1">
    <citation type="submission" date="2023-06" db="EMBL/GenBank/DDBJ databases">
        <authorList>
            <person name="Jiang Y."/>
            <person name="Liu Q."/>
        </authorList>
    </citation>
    <scope>NUCLEOTIDE SEQUENCE</scope>
    <source>
        <strain evidence="2">CGMCC 1.12089</strain>
    </source>
</reference>
<feature type="domain" description="Orn/Lys/Arg decarboxylase C-terminal" evidence="1">
    <location>
        <begin position="16"/>
        <end position="48"/>
    </location>
</feature>
<evidence type="ECO:0000313" key="2">
    <source>
        <dbReference type="EMBL" id="MDM0047379.1"/>
    </source>
</evidence>